<name>A0A9J6C5R9_POLVA</name>
<dbReference type="GO" id="GO:0003677">
    <property type="term" value="F:DNA binding"/>
    <property type="evidence" value="ECO:0007669"/>
    <property type="project" value="TreeGrafter"/>
</dbReference>
<dbReference type="InterPro" id="IPR050863">
    <property type="entry name" value="CenT-Element_Derived"/>
</dbReference>
<feature type="region of interest" description="Disordered" evidence="1">
    <location>
        <begin position="475"/>
        <end position="502"/>
    </location>
</feature>
<dbReference type="Proteomes" id="UP001107558">
    <property type="component" value="Chromosome 2"/>
</dbReference>
<reference evidence="3" key="1">
    <citation type="submission" date="2021-03" db="EMBL/GenBank/DDBJ databases">
        <title>Chromosome level genome of the anhydrobiotic midge Polypedilum vanderplanki.</title>
        <authorList>
            <person name="Yoshida Y."/>
            <person name="Kikawada T."/>
            <person name="Gusev O."/>
        </authorList>
    </citation>
    <scope>NUCLEOTIDE SEQUENCE</scope>
    <source>
        <strain evidence="3">NIAS01</strain>
        <tissue evidence="3">Whole body or cell culture</tissue>
    </source>
</reference>
<gene>
    <name evidence="3" type="ORF">PVAND_007279</name>
</gene>
<feature type="domain" description="DDE-1" evidence="2">
    <location>
        <begin position="76"/>
        <end position="247"/>
    </location>
</feature>
<dbReference type="PANTHER" id="PTHR19303">
    <property type="entry name" value="TRANSPOSON"/>
    <property type="match status" value="1"/>
</dbReference>
<evidence type="ECO:0000313" key="4">
    <source>
        <dbReference type="Proteomes" id="UP001107558"/>
    </source>
</evidence>
<evidence type="ECO:0000313" key="3">
    <source>
        <dbReference type="EMBL" id="KAG5677524.1"/>
    </source>
</evidence>
<dbReference type="OrthoDB" id="71166at2759"/>
<proteinExistence type="predicted"/>
<evidence type="ECO:0000256" key="1">
    <source>
        <dbReference type="SAM" id="MobiDB-lite"/>
    </source>
</evidence>
<organism evidence="3 4">
    <name type="scientific">Polypedilum vanderplanki</name>
    <name type="common">Sleeping chironomid midge</name>
    <dbReference type="NCBI Taxonomy" id="319348"/>
    <lineage>
        <taxon>Eukaryota</taxon>
        <taxon>Metazoa</taxon>
        <taxon>Ecdysozoa</taxon>
        <taxon>Arthropoda</taxon>
        <taxon>Hexapoda</taxon>
        <taxon>Insecta</taxon>
        <taxon>Pterygota</taxon>
        <taxon>Neoptera</taxon>
        <taxon>Endopterygota</taxon>
        <taxon>Diptera</taxon>
        <taxon>Nematocera</taxon>
        <taxon>Chironomoidea</taxon>
        <taxon>Chironomidae</taxon>
        <taxon>Chironominae</taxon>
        <taxon>Polypedilum</taxon>
        <taxon>Polypedilum</taxon>
    </lineage>
</organism>
<dbReference type="PANTHER" id="PTHR19303:SF74">
    <property type="entry name" value="POGO TRANSPOSABLE ELEMENT WITH KRAB DOMAIN"/>
    <property type="match status" value="1"/>
</dbReference>
<accession>A0A9J6C5R9</accession>
<sequence>MISKAAATVCEEDIDNFFTKFENWLKGEGLTDLLNKPERFFNLDETCFDLNSPPQRVLAEKGSKTVYPVNGSKIHDNITATFCFSASGDVLPPQIIFNKAFSKIEDVSYAAGELRTKFLFSQTEKGWQNKESFKNYIEKLDEELNNRKIERPVIFFFDGHASHTNIDLYLWCKERKIILVVFPPNATHLLQMCDTTIFAPTKKRWRSEVNDYKKEFKRIDIDQVDFIKILSRVMKKTMTPESIKNGFRGTGIFPLNRNNIHRDRLIGTLPTYASSTLPKIVHKEVNEIMEIDGYEENSIQASYHAEAFESNDVFVEQGPSTTIKITNENSLIPPLDCNQLTEREKKLINEMKQLNSQLMDSLKHKNSQHYLNSLIISQQLNLIDPVNNFSPFNVSHINIEEIKEPILPAPATFSRKGLSRRKKIMNGVMTSNEIIEMHLAEIREKERLQKEKDDRKLIREQRKLIKENTMHIKMEQEKENEYQNVVFPKKRGRKPKSVLQND</sequence>
<dbReference type="GO" id="GO:0005634">
    <property type="term" value="C:nucleus"/>
    <property type="evidence" value="ECO:0007669"/>
    <property type="project" value="TreeGrafter"/>
</dbReference>
<keyword evidence="4" id="KW-1185">Reference proteome</keyword>
<dbReference type="Pfam" id="PF03184">
    <property type="entry name" value="DDE_1"/>
    <property type="match status" value="1"/>
</dbReference>
<evidence type="ECO:0000259" key="2">
    <source>
        <dbReference type="Pfam" id="PF03184"/>
    </source>
</evidence>
<dbReference type="InterPro" id="IPR004875">
    <property type="entry name" value="DDE_SF_endonuclease_dom"/>
</dbReference>
<dbReference type="EMBL" id="JADBJN010000002">
    <property type="protein sequence ID" value="KAG5677524.1"/>
    <property type="molecule type" value="Genomic_DNA"/>
</dbReference>
<dbReference type="Gene3D" id="3.30.420.10">
    <property type="entry name" value="Ribonuclease H-like superfamily/Ribonuclease H"/>
    <property type="match status" value="1"/>
</dbReference>
<comment type="caution">
    <text evidence="3">The sequence shown here is derived from an EMBL/GenBank/DDBJ whole genome shotgun (WGS) entry which is preliminary data.</text>
</comment>
<dbReference type="AlphaFoldDB" id="A0A9J6C5R9"/>
<dbReference type="InterPro" id="IPR036397">
    <property type="entry name" value="RNaseH_sf"/>
</dbReference>
<protein>
    <recommendedName>
        <fullName evidence="2">DDE-1 domain-containing protein</fullName>
    </recommendedName>
</protein>